<gene>
    <name evidence="2" type="ORF">GSBLH_T00002920001</name>
</gene>
<evidence type="ECO:0000256" key="1">
    <source>
        <dbReference type="SAM" id="Phobius"/>
    </source>
</evidence>
<dbReference type="GeneID" id="24920049"/>
<dbReference type="Proteomes" id="UP000008312">
    <property type="component" value="Unassembled WGS sequence"/>
</dbReference>
<keyword evidence="1" id="KW-0472">Membrane</keyword>
<keyword evidence="3" id="KW-1185">Reference proteome</keyword>
<name>D8M4G3_BLAHO</name>
<keyword evidence="1" id="KW-0812">Transmembrane</keyword>
<dbReference type="InParanoid" id="D8M4G3"/>
<accession>D8M4G3</accession>
<proteinExistence type="predicted"/>
<keyword evidence="1" id="KW-1133">Transmembrane helix</keyword>
<dbReference type="EMBL" id="FN668653">
    <property type="protein sequence ID" value="CBK22952.2"/>
    <property type="molecule type" value="Genomic_DNA"/>
</dbReference>
<protein>
    <submittedName>
        <fullName evidence="2">Uncharacterized protein</fullName>
    </submittedName>
</protein>
<dbReference type="AlphaFoldDB" id="D8M4G3"/>
<sequence>MVTNAASKNSYEKYHLSIMMWSIPTGIVIVFVYLIYTVTMFFYEKNSPSYLSLAVFLSITIVFMIVSVVYVARVRDQFKPIPNHLRQSVIKILLK</sequence>
<reference evidence="2" key="1">
    <citation type="submission" date="2010-02" db="EMBL/GenBank/DDBJ databases">
        <title>Sequencing and annotation of the Blastocystis hominis genome.</title>
        <authorList>
            <person name="Wincker P."/>
        </authorList>
    </citation>
    <scope>NUCLEOTIDE SEQUENCE</scope>
    <source>
        <strain evidence="2">Singapore isolate B</strain>
    </source>
</reference>
<organism evidence="2">
    <name type="scientific">Blastocystis hominis</name>
    <dbReference type="NCBI Taxonomy" id="12968"/>
    <lineage>
        <taxon>Eukaryota</taxon>
        <taxon>Sar</taxon>
        <taxon>Stramenopiles</taxon>
        <taxon>Bigyra</taxon>
        <taxon>Opalozoa</taxon>
        <taxon>Opalinata</taxon>
        <taxon>Blastocystidae</taxon>
        <taxon>Blastocystis</taxon>
    </lineage>
</organism>
<evidence type="ECO:0000313" key="3">
    <source>
        <dbReference type="Proteomes" id="UP000008312"/>
    </source>
</evidence>
<dbReference type="RefSeq" id="XP_012897000.1">
    <property type="nucleotide sequence ID" value="XM_013041546.1"/>
</dbReference>
<feature type="transmembrane region" description="Helical" evidence="1">
    <location>
        <begin position="49"/>
        <end position="72"/>
    </location>
</feature>
<feature type="transmembrane region" description="Helical" evidence="1">
    <location>
        <begin position="21"/>
        <end position="43"/>
    </location>
</feature>
<evidence type="ECO:0000313" key="2">
    <source>
        <dbReference type="EMBL" id="CBK22952.2"/>
    </source>
</evidence>